<comment type="caution">
    <text evidence="2">The sequence shown here is derived from an EMBL/GenBank/DDBJ whole genome shotgun (WGS) entry which is preliminary data.</text>
</comment>
<keyword evidence="3" id="KW-1185">Reference proteome</keyword>
<reference evidence="2 3" key="1">
    <citation type="journal article" date="2021" name="Nat. Commun.">
        <title>Genetic determinants of endophytism in the Arabidopsis root mycobiome.</title>
        <authorList>
            <person name="Mesny F."/>
            <person name="Miyauchi S."/>
            <person name="Thiergart T."/>
            <person name="Pickel B."/>
            <person name="Atanasova L."/>
            <person name="Karlsson M."/>
            <person name="Huettel B."/>
            <person name="Barry K.W."/>
            <person name="Haridas S."/>
            <person name="Chen C."/>
            <person name="Bauer D."/>
            <person name="Andreopoulos W."/>
            <person name="Pangilinan J."/>
            <person name="LaButti K."/>
            <person name="Riley R."/>
            <person name="Lipzen A."/>
            <person name="Clum A."/>
            <person name="Drula E."/>
            <person name="Henrissat B."/>
            <person name="Kohler A."/>
            <person name="Grigoriev I.V."/>
            <person name="Martin F.M."/>
            <person name="Hacquard S."/>
        </authorList>
    </citation>
    <scope>NUCLEOTIDE SEQUENCE [LARGE SCALE GENOMIC DNA]</scope>
    <source>
        <strain evidence="2 3">MPI-SDFR-AT-0080</strain>
    </source>
</reference>
<accession>A0ABQ8GNM8</accession>
<gene>
    <name evidence="2" type="ORF">B0J12DRAFT_291467</name>
</gene>
<keyword evidence="1" id="KW-0472">Membrane</keyword>
<feature type="transmembrane region" description="Helical" evidence="1">
    <location>
        <begin position="100"/>
        <end position="119"/>
    </location>
</feature>
<protein>
    <submittedName>
        <fullName evidence="2">Uncharacterized protein</fullName>
    </submittedName>
</protein>
<evidence type="ECO:0000256" key="1">
    <source>
        <dbReference type="SAM" id="Phobius"/>
    </source>
</evidence>
<dbReference type="Proteomes" id="UP000774617">
    <property type="component" value="Unassembled WGS sequence"/>
</dbReference>
<organism evidence="2 3">
    <name type="scientific">Macrophomina phaseolina</name>
    <dbReference type="NCBI Taxonomy" id="35725"/>
    <lineage>
        <taxon>Eukaryota</taxon>
        <taxon>Fungi</taxon>
        <taxon>Dikarya</taxon>
        <taxon>Ascomycota</taxon>
        <taxon>Pezizomycotina</taxon>
        <taxon>Dothideomycetes</taxon>
        <taxon>Dothideomycetes incertae sedis</taxon>
        <taxon>Botryosphaeriales</taxon>
        <taxon>Botryosphaeriaceae</taxon>
        <taxon>Macrophomina</taxon>
    </lineage>
</organism>
<keyword evidence="1" id="KW-1133">Transmembrane helix</keyword>
<sequence length="195" mass="22774">MRWRVFNSALVMPFLFFSFCCHGGLESFLSSLSHISPNSLRPFVHLGVLFTLSIPYVRLWLIPRLFVCIFVRAFLFLLLFSGIVYPEFFFFFFFLRFSCIYLHPIFSVSVCVFVIFSTWKQGFTAIFCCHQGRPVSLSVIYIAIWRLHACLLTWLFCSPARCGLTVAGIRYHFRRRLGPFIPSWIAACRWLVCAC</sequence>
<feature type="transmembrane region" description="Helical" evidence="1">
    <location>
        <begin position="43"/>
        <end position="61"/>
    </location>
</feature>
<evidence type="ECO:0000313" key="3">
    <source>
        <dbReference type="Proteomes" id="UP000774617"/>
    </source>
</evidence>
<feature type="transmembrane region" description="Helical" evidence="1">
    <location>
        <begin position="73"/>
        <end position="94"/>
    </location>
</feature>
<name>A0ABQ8GNM8_9PEZI</name>
<evidence type="ECO:0000313" key="2">
    <source>
        <dbReference type="EMBL" id="KAH7061363.1"/>
    </source>
</evidence>
<keyword evidence="1" id="KW-0812">Transmembrane</keyword>
<proteinExistence type="predicted"/>
<dbReference type="EMBL" id="JAGTJR010000004">
    <property type="protein sequence ID" value="KAH7061363.1"/>
    <property type="molecule type" value="Genomic_DNA"/>
</dbReference>